<dbReference type="AlphaFoldDB" id="A0AAE0IBJ6"/>
<dbReference type="PIRSF" id="PIRSF016302">
    <property type="entry name" value="Man_a_manosd"/>
    <property type="match status" value="1"/>
</dbReference>
<evidence type="ECO:0000256" key="3">
    <source>
        <dbReference type="ARBA" id="ARBA00009699"/>
    </source>
</evidence>
<proteinExistence type="inferred from homology"/>
<comment type="catalytic activity">
    <reaction evidence="1 10">
        <text>Random hydrolysis of (1-&gt;6)-alpha-D-mannosidic linkages in unbranched (1-&gt;6)-mannans.</text>
        <dbReference type="EC" id="3.2.1.101"/>
    </reaction>
</comment>
<dbReference type="GO" id="GO:0016052">
    <property type="term" value="P:carbohydrate catabolic process"/>
    <property type="evidence" value="ECO:0007669"/>
    <property type="project" value="InterPro"/>
</dbReference>
<evidence type="ECO:0000256" key="2">
    <source>
        <dbReference type="ARBA" id="ARBA00004308"/>
    </source>
</evidence>
<sequence>MLSNMGLAWPFVVSLLLLCTADQAHGDSLKVDLNSADSMRAGAKILAKNLMAYYHGEEYGQTLGILPGPPPEGPYYWWEAGAMWGTMVDYWHYTGDDTYNQLATNAMIWQAGAPQNSFMPPNWTASLGNDDQAFWGMAAMLAAEVNFPNPPEDQPQWLELAQAVFNTQAAPDRHDESCNGGLHWQIPISNGGYNYKNTIANACFFNIGARLARYTDNQTYHDWADRTWDWMEGVGYIADDFNVYDGGNVEKNCTDINKAQFSANAAILIHGAAMMYNYTKAAKWEARVLGLLNQTIEIFFPNGIMIERGCELEDKMICNTDQHSFKGYMHRAMATAAQLYPKAHNPIMSVLKTSTEAAVKNCLPDGTCGFRWTTDSYDGDVDNGPAGQVMSALAAVTTMLLDKQSIGAPVTNSTGGTSKGDPNAGSVPGILSSAPPATTGEKAGAGILTAAILAVTMGALGWMTMDFGEGK</sequence>
<feature type="chain" id="PRO_5041957366" description="Mannan endo-1,6-alpha-mannosidase" evidence="12">
    <location>
        <begin position="27"/>
        <end position="471"/>
    </location>
</feature>
<keyword evidence="8" id="KW-0325">Glycoprotein</keyword>
<dbReference type="GO" id="GO:0008496">
    <property type="term" value="F:mannan endo-1,6-alpha-mannosidase activity"/>
    <property type="evidence" value="ECO:0007669"/>
    <property type="project" value="UniProtKB-UniRule"/>
</dbReference>
<evidence type="ECO:0000313" key="14">
    <source>
        <dbReference type="Proteomes" id="UP001283341"/>
    </source>
</evidence>
<name>A0AAE0IBJ6_9PEZI</name>
<dbReference type="Pfam" id="PF03663">
    <property type="entry name" value="Glyco_hydro_76"/>
    <property type="match status" value="1"/>
</dbReference>
<dbReference type="FunFam" id="1.50.10.20:FF:000006">
    <property type="entry name" value="Mannan endo-1,6-alpha-mannosidase"/>
    <property type="match status" value="1"/>
</dbReference>
<protein>
    <recommendedName>
        <fullName evidence="4 10">Mannan endo-1,6-alpha-mannosidase</fullName>
        <ecNumber evidence="4 10">3.2.1.101</ecNumber>
    </recommendedName>
</protein>
<dbReference type="EC" id="3.2.1.101" evidence="4 10"/>
<accession>A0AAE0IBJ6</accession>
<evidence type="ECO:0000313" key="13">
    <source>
        <dbReference type="EMBL" id="KAK3321945.1"/>
    </source>
</evidence>
<comment type="similarity">
    <text evidence="3 10">Belongs to the glycosyl hydrolase 76 family.</text>
</comment>
<evidence type="ECO:0000256" key="7">
    <source>
        <dbReference type="ARBA" id="ARBA00023136"/>
    </source>
</evidence>
<evidence type="ECO:0000256" key="5">
    <source>
        <dbReference type="ARBA" id="ARBA00022729"/>
    </source>
</evidence>
<dbReference type="Proteomes" id="UP001283341">
    <property type="component" value="Unassembled WGS sequence"/>
</dbReference>
<comment type="subcellular location">
    <subcellularLocation>
        <location evidence="2">Endomembrane system</location>
    </subcellularLocation>
</comment>
<dbReference type="Gene3D" id="1.50.10.20">
    <property type="match status" value="1"/>
</dbReference>
<evidence type="ECO:0000256" key="4">
    <source>
        <dbReference type="ARBA" id="ARBA00012350"/>
    </source>
</evidence>
<feature type="region of interest" description="Disordered" evidence="11">
    <location>
        <begin position="410"/>
        <end position="436"/>
    </location>
</feature>
<reference evidence="13" key="2">
    <citation type="submission" date="2023-06" db="EMBL/GenBank/DDBJ databases">
        <authorList>
            <consortium name="Lawrence Berkeley National Laboratory"/>
            <person name="Haridas S."/>
            <person name="Hensen N."/>
            <person name="Bonometti L."/>
            <person name="Westerberg I."/>
            <person name="Brannstrom I.O."/>
            <person name="Guillou S."/>
            <person name="Cros-Aarteil S."/>
            <person name="Calhoun S."/>
            <person name="Kuo A."/>
            <person name="Mondo S."/>
            <person name="Pangilinan J."/>
            <person name="Riley R."/>
            <person name="Labutti K."/>
            <person name="Andreopoulos B."/>
            <person name="Lipzen A."/>
            <person name="Chen C."/>
            <person name="Yanf M."/>
            <person name="Daum C."/>
            <person name="Ng V."/>
            <person name="Clum A."/>
            <person name="Steindorff A."/>
            <person name="Ohm R."/>
            <person name="Martin F."/>
            <person name="Silar P."/>
            <person name="Natvig D."/>
            <person name="Lalanne C."/>
            <person name="Gautier V."/>
            <person name="Ament-Velasquez S.L."/>
            <person name="Kruys A."/>
            <person name="Hutchinson M.I."/>
            <person name="Powell A.J."/>
            <person name="Barry K."/>
            <person name="Miller A.N."/>
            <person name="Grigoriev I.V."/>
            <person name="Debuchy R."/>
            <person name="Gladieux P."/>
            <person name="Thoren M.H."/>
            <person name="Johannesson H."/>
        </authorList>
    </citation>
    <scope>NUCLEOTIDE SEQUENCE</scope>
    <source>
        <strain evidence="13">CBS 118394</strain>
    </source>
</reference>
<evidence type="ECO:0000256" key="9">
    <source>
        <dbReference type="ARBA" id="ARBA00023295"/>
    </source>
</evidence>
<dbReference type="InterPro" id="IPR014480">
    <property type="entry name" value="Mannan-1_6-alpha_mannosidase"/>
</dbReference>
<comment type="caution">
    <text evidence="13">The sequence shown here is derived from an EMBL/GenBank/DDBJ whole genome shotgun (WGS) entry which is preliminary data.</text>
</comment>
<keyword evidence="9 10" id="KW-0326">Glycosidase</keyword>
<evidence type="ECO:0000256" key="1">
    <source>
        <dbReference type="ARBA" id="ARBA00001452"/>
    </source>
</evidence>
<organism evidence="13 14">
    <name type="scientific">Apodospora peruviana</name>
    <dbReference type="NCBI Taxonomy" id="516989"/>
    <lineage>
        <taxon>Eukaryota</taxon>
        <taxon>Fungi</taxon>
        <taxon>Dikarya</taxon>
        <taxon>Ascomycota</taxon>
        <taxon>Pezizomycotina</taxon>
        <taxon>Sordariomycetes</taxon>
        <taxon>Sordariomycetidae</taxon>
        <taxon>Sordariales</taxon>
        <taxon>Lasiosphaeriaceae</taxon>
        <taxon>Apodospora</taxon>
    </lineage>
</organism>
<reference evidence="13" key="1">
    <citation type="journal article" date="2023" name="Mol. Phylogenet. Evol.">
        <title>Genome-scale phylogeny and comparative genomics of the fungal order Sordariales.</title>
        <authorList>
            <person name="Hensen N."/>
            <person name="Bonometti L."/>
            <person name="Westerberg I."/>
            <person name="Brannstrom I.O."/>
            <person name="Guillou S."/>
            <person name="Cros-Aarteil S."/>
            <person name="Calhoun S."/>
            <person name="Haridas S."/>
            <person name="Kuo A."/>
            <person name="Mondo S."/>
            <person name="Pangilinan J."/>
            <person name="Riley R."/>
            <person name="LaButti K."/>
            <person name="Andreopoulos B."/>
            <person name="Lipzen A."/>
            <person name="Chen C."/>
            <person name="Yan M."/>
            <person name="Daum C."/>
            <person name="Ng V."/>
            <person name="Clum A."/>
            <person name="Steindorff A."/>
            <person name="Ohm R.A."/>
            <person name="Martin F."/>
            <person name="Silar P."/>
            <person name="Natvig D.O."/>
            <person name="Lalanne C."/>
            <person name="Gautier V."/>
            <person name="Ament-Velasquez S.L."/>
            <person name="Kruys A."/>
            <person name="Hutchinson M.I."/>
            <person name="Powell A.J."/>
            <person name="Barry K."/>
            <person name="Miller A.N."/>
            <person name="Grigoriev I.V."/>
            <person name="Debuchy R."/>
            <person name="Gladieux P."/>
            <person name="Hiltunen Thoren M."/>
            <person name="Johannesson H."/>
        </authorList>
    </citation>
    <scope>NUCLEOTIDE SEQUENCE</scope>
    <source>
        <strain evidence="13">CBS 118394</strain>
    </source>
</reference>
<keyword evidence="6 10" id="KW-0378">Hydrolase</keyword>
<dbReference type="PANTHER" id="PTHR12145">
    <property type="entry name" value="MANNAN ENDO-1,6-ALPHA-MANNOSIDASE DCW1"/>
    <property type="match status" value="1"/>
</dbReference>
<evidence type="ECO:0000256" key="12">
    <source>
        <dbReference type="SAM" id="SignalP"/>
    </source>
</evidence>
<feature type="signal peptide" evidence="12">
    <location>
        <begin position="1"/>
        <end position="26"/>
    </location>
</feature>
<dbReference type="SUPFAM" id="SSF48208">
    <property type="entry name" value="Six-hairpin glycosidases"/>
    <property type="match status" value="1"/>
</dbReference>
<dbReference type="InterPro" id="IPR008928">
    <property type="entry name" value="6-hairpin_glycosidase_sf"/>
</dbReference>
<gene>
    <name evidence="13" type="ORF">B0H66DRAFT_552985</name>
</gene>
<evidence type="ECO:0000256" key="8">
    <source>
        <dbReference type="ARBA" id="ARBA00023180"/>
    </source>
</evidence>
<dbReference type="GO" id="GO:0012505">
    <property type="term" value="C:endomembrane system"/>
    <property type="evidence" value="ECO:0007669"/>
    <property type="project" value="UniProtKB-SubCell"/>
</dbReference>
<evidence type="ECO:0000256" key="10">
    <source>
        <dbReference type="PIRNR" id="PIRNR016302"/>
    </source>
</evidence>
<keyword evidence="14" id="KW-1185">Reference proteome</keyword>
<evidence type="ECO:0000256" key="6">
    <source>
        <dbReference type="ARBA" id="ARBA00022801"/>
    </source>
</evidence>
<dbReference type="GO" id="GO:0009272">
    <property type="term" value="P:fungal-type cell wall biogenesis"/>
    <property type="evidence" value="ECO:0007669"/>
    <property type="project" value="TreeGrafter"/>
</dbReference>
<dbReference type="EMBL" id="JAUEDM010000003">
    <property type="protein sequence ID" value="KAK3321945.1"/>
    <property type="molecule type" value="Genomic_DNA"/>
</dbReference>
<keyword evidence="5 12" id="KW-0732">Signal</keyword>
<keyword evidence="7" id="KW-0472">Membrane</keyword>
<dbReference type="PANTHER" id="PTHR12145:SF36">
    <property type="entry name" value="MANNAN ENDO-1,6-ALPHA-MANNOSIDASE DCW1"/>
    <property type="match status" value="1"/>
</dbReference>
<dbReference type="InterPro" id="IPR005198">
    <property type="entry name" value="Glyco_hydro_76"/>
</dbReference>
<evidence type="ECO:0000256" key="11">
    <source>
        <dbReference type="SAM" id="MobiDB-lite"/>
    </source>
</evidence>